<name>A0A5B2VJZ1_9BACT</name>
<dbReference type="Proteomes" id="UP000324611">
    <property type="component" value="Unassembled WGS sequence"/>
</dbReference>
<reference evidence="4 5" key="1">
    <citation type="submission" date="2019-09" db="EMBL/GenBank/DDBJ databases">
        <title>Chitinophaga ginsengihumi sp. nov., isolated from soil of ginseng rhizosphere.</title>
        <authorList>
            <person name="Lee J."/>
        </authorList>
    </citation>
    <scope>NUCLEOTIDE SEQUENCE [LARGE SCALE GENOMIC DNA]</scope>
    <source>
        <strain evidence="4 5">BN140078</strain>
    </source>
</reference>
<feature type="coiled-coil region" evidence="1">
    <location>
        <begin position="160"/>
        <end position="217"/>
    </location>
</feature>
<sequence>MNASFKARFIRLSIWAAGIFVVMCCFRLLYGYVATAPESGSVFSDYFDGITDLRKNYASEKQQASNPSAFAATSQKYEKTASLRTQIAKFDDDSRLVKQQVTAFNAIIQYEQAMGLKGKRQLHLLIGVAPAAFDSFYLAVQQIGRLKASVITKVDKTNEYKQLNAKKVSLEKILGSLNELRSHGGDLSDLVTLHDKILEIENRMQELGVELGNFDEENEFCTVKLSLYEGAEAAPQSISFIHRLKVALQWTILWYMYLGIGVVLASLAILLILLIAGRLKKMDLFKTE</sequence>
<dbReference type="EMBL" id="VUOC01000004">
    <property type="protein sequence ID" value="KAA2239164.1"/>
    <property type="molecule type" value="Genomic_DNA"/>
</dbReference>
<keyword evidence="2" id="KW-0812">Transmembrane</keyword>
<feature type="transmembrane region" description="Helical" evidence="2">
    <location>
        <begin position="252"/>
        <end position="276"/>
    </location>
</feature>
<dbReference type="InterPro" id="IPR025645">
    <property type="entry name" value="DUF4349"/>
</dbReference>
<evidence type="ECO:0000256" key="1">
    <source>
        <dbReference type="SAM" id="Coils"/>
    </source>
</evidence>
<gene>
    <name evidence="4" type="ORF">F0L74_23445</name>
</gene>
<dbReference type="RefSeq" id="WP_149840343.1">
    <property type="nucleotide sequence ID" value="NZ_VUOC01000004.1"/>
</dbReference>
<dbReference type="Pfam" id="PF14257">
    <property type="entry name" value="DUF4349"/>
    <property type="match status" value="1"/>
</dbReference>
<reference evidence="4 5" key="2">
    <citation type="submission" date="2019-09" db="EMBL/GenBank/DDBJ databases">
        <authorList>
            <person name="Jin C."/>
        </authorList>
    </citation>
    <scope>NUCLEOTIDE SEQUENCE [LARGE SCALE GENOMIC DNA]</scope>
    <source>
        <strain evidence="4 5">BN140078</strain>
    </source>
</reference>
<keyword evidence="5" id="KW-1185">Reference proteome</keyword>
<evidence type="ECO:0000313" key="5">
    <source>
        <dbReference type="Proteomes" id="UP000324611"/>
    </source>
</evidence>
<keyword evidence="2" id="KW-0472">Membrane</keyword>
<proteinExistence type="predicted"/>
<evidence type="ECO:0000256" key="2">
    <source>
        <dbReference type="SAM" id="Phobius"/>
    </source>
</evidence>
<keyword evidence="1" id="KW-0175">Coiled coil</keyword>
<dbReference type="AlphaFoldDB" id="A0A5B2VJZ1"/>
<accession>A0A5B2VJZ1</accession>
<evidence type="ECO:0000259" key="3">
    <source>
        <dbReference type="Pfam" id="PF14257"/>
    </source>
</evidence>
<protein>
    <submittedName>
        <fullName evidence="4">DUF4349 domain-containing protein</fullName>
    </submittedName>
</protein>
<comment type="caution">
    <text evidence="4">The sequence shown here is derived from an EMBL/GenBank/DDBJ whole genome shotgun (WGS) entry which is preliminary data.</text>
</comment>
<organism evidence="4 5">
    <name type="scientific">Chitinophaga agrisoli</name>
    <dbReference type="NCBI Taxonomy" id="2607653"/>
    <lineage>
        <taxon>Bacteria</taxon>
        <taxon>Pseudomonadati</taxon>
        <taxon>Bacteroidota</taxon>
        <taxon>Chitinophagia</taxon>
        <taxon>Chitinophagales</taxon>
        <taxon>Chitinophagaceae</taxon>
        <taxon>Chitinophaga</taxon>
    </lineage>
</organism>
<evidence type="ECO:0000313" key="4">
    <source>
        <dbReference type="EMBL" id="KAA2239164.1"/>
    </source>
</evidence>
<feature type="domain" description="DUF4349" evidence="3">
    <location>
        <begin position="78"/>
        <end position="275"/>
    </location>
</feature>
<feature type="transmembrane region" description="Helical" evidence="2">
    <location>
        <begin position="12"/>
        <end position="33"/>
    </location>
</feature>
<keyword evidence="2" id="KW-1133">Transmembrane helix</keyword>